<accession>A0ABV6D1E2</accession>
<dbReference type="EMBL" id="JBHLWK010000027">
    <property type="protein sequence ID" value="MFC0206432.1"/>
    <property type="molecule type" value="Genomic_DNA"/>
</dbReference>
<gene>
    <name evidence="1" type="ORF">ACFFJC_19375</name>
</gene>
<comment type="caution">
    <text evidence="1">The sequence shown here is derived from an EMBL/GenBank/DDBJ whole genome shotgun (WGS) entry which is preliminary data.</text>
</comment>
<dbReference type="RefSeq" id="WP_379489052.1">
    <property type="nucleotide sequence ID" value="NZ_JBHLWK010000027.1"/>
</dbReference>
<evidence type="ECO:0000313" key="1">
    <source>
        <dbReference type="EMBL" id="MFC0206432.1"/>
    </source>
</evidence>
<organism evidence="1 2">
    <name type="scientific">Novosphingobium soli</name>
    <dbReference type="NCBI Taxonomy" id="574956"/>
    <lineage>
        <taxon>Bacteria</taxon>
        <taxon>Pseudomonadati</taxon>
        <taxon>Pseudomonadota</taxon>
        <taxon>Alphaproteobacteria</taxon>
        <taxon>Sphingomonadales</taxon>
        <taxon>Sphingomonadaceae</taxon>
        <taxon>Novosphingobium</taxon>
    </lineage>
</organism>
<evidence type="ECO:0000313" key="2">
    <source>
        <dbReference type="Proteomes" id="UP001589798"/>
    </source>
</evidence>
<name>A0ABV6D1E2_9SPHN</name>
<dbReference type="Pfam" id="PF05069">
    <property type="entry name" value="Phage_tail_S"/>
    <property type="match status" value="2"/>
</dbReference>
<dbReference type="InterPro" id="IPR006522">
    <property type="entry name" value="Phage_virion_morphogenesis"/>
</dbReference>
<sequence length="225" mass="25241">MITDDLAELEQLAGAIVRSLSSGQRRKVMRRMARELAIGQRERITAQRQPDGTAYEKRKAKVPPVSGRGAACFLYPAGGGGEPRRVLMKSFTWSTGRMLTGFDIEAGGIRSFEFDKIVKWLPVPEEHRNAGGGRLRRRGGLRRRAMFRRLASARFLKTGVDDQSFWVGFTGKVSQIADVHQHGLRDRPSLRAKAVPYPRRELLGATAADRERLLDVLYDHLASEI</sequence>
<reference evidence="1 2" key="1">
    <citation type="submission" date="2024-09" db="EMBL/GenBank/DDBJ databases">
        <authorList>
            <person name="Sun Q."/>
            <person name="Mori K."/>
        </authorList>
    </citation>
    <scope>NUCLEOTIDE SEQUENCE [LARGE SCALE GENOMIC DNA]</scope>
    <source>
        <strain evidence="1 2">CCM 7706</strain>
    </source>
</reference>
<dbReference type="NCBIfam" id="TIGR01635">
    <property type="entry name" value="tail_comp_S"/>
    <property type="match status" value="2"/>
</dbReference>
<dbReference type="Proteomes" id="UP001589798">
    <property type="component" value="Unassembled WGS sequence"/>
</dbReference>
<protein>
    <submittedName>
        <fullName evidence="1">Phage virion morphogenesis protein</fullName>
    </submittedName>
</protein>
<keyword evidence="2" id="KW-1185">Reference proteome</keyword>
<proteinExistence type="predicted"/>